<gene>
    <name evidence="3" type="ORF">BKG62_21655</name>
    <name evidence="4" type="ORF">BKG84_21360</name>
    <name evidence="5" type="ORF">FJK96_13095</name>
</gene>
<keyword evidence="2" id="KW-1133">Transmembrane helix</keyword>
<dbReference type="EMBL" id="MLIS01000002">
    <property type="protein sequence ID" value="OHU76701.1"/>
    <property type="molecule type" value="Genomic_DNA"/>
</dbReference>
<keyword evidence="6" id="KW-1185">Reference proteome</keyword>
<feature type="transmembrane region" description="Helical" evidence="2">
    <location>
        <begin position="86"/>
        <end position="108"/>
    </location>
</feature>
<evidence type="ECO:0000313" key="3">
    <source>
        <dbReference type="EMBL" id="OHT48236.1"/>
    </source>
</evidence>
<dbReference type="EMBL" id="MLHW01000019">
    <property type="protein sequence ID" value="OHT48236.1"/>
    <property type="molecule type" value="Genomic_DNA"/>
</dbReference>
<accession>A0A1S1L0P3</accession>
<feature type="transmembrane region" description="Helical" evidence="2">
    <location>
        <begin position="132"/>
        <end position="154"/>
    </location>
</feature>
<reference evidence="5 8" key="3">
    <citation type="submission" date="2019-06" db="EMBL/GenBank/DDBJ databases">
        <title>Whole geneome sequnce of Mycobacteroides chelonae M77 isolated from bovine milk from Meghalaya, India.</title>
        <authorList>
            <person name="Vise E."/>
            <person name="Das S."/>
            <person name="Garg A."/>
            <person name="Ghatak S."/>
            <person name="Shakuntala I."/>
            <person name="Milton A.A.P."/>
            <person name="Karam A."/>
            <person name="Sanjukta R."/>
            <person name="Puro K."/>
            <person name="Sen A."/>
        </authorList>
    </citation>
    <scope>NUCLEOTIDE SEQUENCE [LARGE SCALE GENOMIC DNA]</scope>
    <source>
        <strain evidence="5 8">M77</strain>
    </source>
</reference>
<dbReference type="RefSeq" id="WP_044105637.1">
    <property type="nucleotide sequence ID" value="NZ_CP041150.1"/>
</dbReference>
<reference evidence="4 6" key="2">
    <citation type="submission" date="2016-10" db="EMBL/GenBank/DDBJ databases">
        <title>Evaluation of Human, Veterinary and Environmental Mycobacterium chelonae Isolates by Core Genome Phylogenomic Analysis, Targeted Gene Comparison, and Anti-microbial Susceptibility Patterns: A Tale of Mistaken Identities.</title>
        <authorList>
            <person name="Fogelson S.B."/>
            <person name="Camus A.C."/>
            <person name="Lorenz W."/>
            <person name="Vasireddy R."/>
            <person name="Vasireddy S."/>
            <person name="Smith T."/>
            <person name="Brown-Elliott B.A."/>
            <person name="Wallace R.J.Jr."/>
            <person name="Hasan N.A."/>
            <person name="Reischl U."/>
            <person name="Sanchez S."/>
        </authorList>
    </citation>
    <scope>NUCLEOTIDE SEQUENCE [LARGE SCALE GENOMIC DNA]</scope>
    <source>
        <strain evidence="4 6">15518</strain>
    </source>
</reference>
<evidence type="ECO:0000256" key="2">
    <source>
        <dbReference type="SAM" id="Phobius"/>
    </source>
</evidence>
<name>A0A1S1L0P3_MYCCH</name>
<dbReference type="AlphaFoldDB" id="A0A1S1L0P3"/>
<reference evidence="3 7" key="1">
    <citation type="submission" date="2016-10" db="EMBL/GenBank/DDBJ databases">
        <title>Evaluation of Human, Animal and Environmental Mycobacterium chelonae Isolates by Core Genome Phylogenomic Analysis, Targeted Gene Comparison, and Anti-microbial Susceptibility Patterns: A Tale of Mistaken Identities.</title>
        <authorList>
            <person name="Fogelson S.B."/>
            <person name="Camus A.C."/>
            <person name="Lorenz W."/>
            <person name="Vasireddy R."/>
            <person name="Vasireddy S."/>
            <person name="Smith T."/>
            <person name="Brown-Elliott B.A."/>
            <person name="Wallace R.J.Jr."/>
            <person name="Hasan N.A."/>
            <person name="Reischl U."/>
            <person name="Sanchez S."/>
        </authorList>
    </citation>
    <scope>NUCLEOTIDE SEQUENCE [LARGE SCALE GENOMIC DNA]</scope>
    <source>
        <strain evidence="3 7">42895</strain>
    </source>
</reference>
<dbReference type="Pfam" id="PF09534">
    <property type="entry name" value="Trp_oprn_chp"/>
    <property type="match status" value="1"/>
</dbReference>
<protein>
    <submittedName>
        <fullName evidence="5">TIGR02234 family membrane protein</fullName>
    </submittedName>
</protein>
<dbReference type="Proteomes" id="UP000317728">
    <property type="component" value="Chromosome"/>
</dbReference>
<feature type="transmembrane region" description="Helical" evidence="2">
    <location>
        <begin position="58"/>
        <end position="79"/>
    </location>
</feature>
<evidence type="ECO:0000313" key="6">
    <source>
        <dbReference type="Proteomes" id="UP000179441"/>
    </source>
</evidence>
<proteinExistence type="predicted"/>
<feature type="compositionally biased region" description="Basic and acidic residues" evidence="1">
    <location>
        <begin position="171"/>
        <end position="188"/>
    </location>
</feature>
<dbReference type="InterPro" id="IPR011746">
    <property type="entry name" value="Trp_synth-assoc_CHP"/>
</dbReference>
<feature type="region of interest" description="Disordered" evidence="1">
    <location>
        <begin position="171"/>
        <end position="210"/>
    </location>
</feature>
<organism evidence="4 6">
    <name type="scientific">Mycobacteroides chelonae</name>
    <name type="common">Mycobacterium chelonae</name>
    <dbReference type="NCBI Taxonomy" id="1774"/>
    <lineage>
        <taxon>Bacteria</taxon>
        <taxon>Bacillati</taxon>
        <taxon>Actinomycetota</taxon>
        <taxon>Actinomycetes</taxon>
        <taxon>Mycobacteriales</taxon>
        <taxon>Mycobacteriaceae</taxon>
        <taxon>Mycobacteroides</taxon>
    </lineage>
</organism>
<sequence length="210" mass="21496">MSNPAPPQSGRKRLVTGAGLLLIAAGGLWGASKFTWVRLRSFDGLGEPRTILVSGADWSAALVPLAVALVAAAIATLAIRGWALRILAVLVAVIGAGAAYLGVSLWAVRDVGPRAADVKNVPVSTLIGADRLSGGATTAVVAAVVVVLAAITLLRAARGVVDTKYQTPAARRSDSADLGEKTQSERVMWDSLDDGQDPTVGPPERSSGPT</sequence>
<dbReference type="NCBIfam" id="TIGR02234">
    <property type="entry name" value="trp_oprn_chp"/>
    <property type="match status" value="1"/>
</dbReference>
<evidence type="ECO:0000313" key="7">
    <source>
        <dbReference type="Proteomes" id="UP000180113"/>
    </source>
</evidence>
<dbReference type="EMBL" id="CP041150">
    <property type="protein sequence ID" value="QDF70993.1"/>
    <property type="molecule type" value="Genomic_DNA"/>
</dbReference>
<evidence type="ECO:0000313" key="4">
    <source>
        <dbReference type="EMBL" id="OHU76701.1"/>
    </source>
</evidence>
<dbReference type="InterPro" id="IPR019051">
    <property type="entry name" value="Trp_biosyn_TM_oprn/chp"/>
</dbReference>
<evidence type="ECO:0000313" key="5">
    <source>
        <dbReference type="EMBL" id="QDF70993.1"/>
    </source>
</evidence>
<evidence type="ECO:0000256" key="1">
    <source>
        <dbReference type="SAM" id="MobiDB-lite"/>
    </source>
</evidence>
<dbReference type="Proteomes" id="UP000180113">
    <property type="component" value="Unassembled WGS sequence"/>
</dbReference>
<dbReference type="Proteomes" id="UP000179441">
    <property type="component" value="Unassembled WGS sequence"/>
</dbReference>
<keyword evidence="2" id="KW-0472">Membrane</keyword>
<keyword evidence="2" id="KW-0812">Transmembrane</keyword>
<evidence type="ECO:0000313" key="8">
    <source>
        <dbReference type="Proteomes" id="UP000317728"/>
    </source>
</evidence>